<evidence type="ECO:0000256" key="1">
    <source>
        <dbReference type="SAM" id="MobiDB-lite"/>
    </source>
</evidence>
<dbReference type="Proteomes" id="UP000198541">
    <property type="component" value="Unassembled WGS sequence"/>
</dbReference>
<sequence length="118" mass="12808">MTTPTLPTRASRRALARAVVVRPGDTTGDAIRRLFGTGTALRVRRAPLRYLEDPDRPGLPYCEAATAHLQAVRITPARARGPLRLSPRTPTCPPLAPPRRPYGPESPAHIPPYSASAR</sequence>
<dbReference type="AlphaFoldDB" id="A0A1G9ZM68"/>
<protein>
    <submittedName>
        <fullName evidence="2">Uncharacterized protein</fullName>
    </submittedName>
</protein>
<name>A0A1G9ZM68_9ACTO</name>
<evidence type="ECO:0000313" key="2">
    <source>
        <dbReference type="EMBL" id="SDN21726.1"/>
    </source>
</evidence>
<keyword evidence="3" id="KW-1185">Reference proteome</keyword>
<accession>A0A1G9ZM68</accession>
<proteinExistence type="predicted"/>
<gene>
    <name evidence="2" type="ORF">SAMN05216355_101261</name>
</gene>
<organism evidence="2 3">
    <name type="scientific">Actinomyces ruminicola</name>
    <dbReference type="NCBI Taxonomy" id="332524"/>
    <lineage>
        <taxon>Bacteria</taxon>
        <taxon>Bacillati</taxon>
        <taxon>Actinomycetota</taxon>
        <taxon>Actinomycetes</taxon>
        <taxon>Actinomycetales</taxon>
        <taxon>Actinomycetaceae</taxon>
        <taxon>Actinomyces</taxon>
    </lineage>
</organism>
<feature type="compositionally biased region" description="Pro residues" evidence="1">
    <location>
        <begin position="90"/>
        <end position="101"/>
    </location>
</feature>
<feature type="region of interest" description="Disordered" evidence="1">
    <location>
        <begin position="78"/>
        <end position="118"/>
    </location>
</feature>
<evidence type="ECO:0000313" key="3">
    <source>
        <dbReference type="Proteomes" id="UP000198541"/>
    </source>
</evidence>
<reference evidence="3" key="1">
    <citation type="submission" date="2016-10" db="EMBL/GenBank/DDBJ databases">
        <authorList>
            <person name="Varghese N."/>
            <person name="Submissions S."/>
        </authorList>
    </citation>
    <scope>NUCLEOTIDE SEQUENCE [LARGE SCALE GENOMIC DNA]</scope>
    <source>
        <strain evidence="3">DSM 27982</strain>
    </source>
</reference>
<dbReference type="EMBL" id="FNIM01000001">
    <property type="protein sequence ID" value="SDN21726.1"/>
    <property type="molecule type" value="Genomic_DNA"/>
</dbReference>